<dbReference type="OrthoDB" id="6351042at2759"/>
<evidence type="ECO:0000256" key="1">
    <source>
        <dbReference type="SAM" id="MobiDB-lite"/>
    </source>
</evidence>
<accession>A0A8J5D3A2</accession>
<evidence type="ECO:0000313" key="3">
    <source>
        <dbReference type="Proteomes" id="UP000770661"/>
    </source>
</evidence>
<reference evidence="2" key="1">
    <citation type="submission" date="2020-07" db="EMBL/GenBank/DDBJ databases">
        <title>The High-quality genome of the commercially important snow crab, Chionoecetes opilio.</title>
        <authorList>
            <person name="Jeong J.-H."/>
            <person name="Ryu S."/>
        </authorList>
    </citation>
    <scope>NUCLEOTIDE SEQUENCE</scope>
    <source>
        <strain evidence="2">MADBK_172401_WGS</strain>
        <tissue evidence="2">Digestive gland</tissue>
    </source>
</reference>
<dbReference type="Proteomes" id="UP000770661">
    <property type="component" value="Unassembled WGS sequence"/>
</dbReference>
<dbReference type="EMBL" id="JACEEZ010002854">
    <property type="protein sequence ID" value="KAG0727907.1"/>
    <property type="molecule type" value="Genomic_DNA"/>
</dbReference>
<dbReference type="AlphaFoldDB" id="A0A8J5D3A2"/>
<gene>
    <name evidence="2" type="ORF">GWK47_033632</name>
</gene>
<comment type="caution">
    <text evidence="2">The sequence shown here is derived from an EMBL/GenBank/DDBJ whole genome shotgun (WGS) entry which is preliminary data.</text>
</comment>
<evidence type="ECO:0000313" key="2">
    <source>
        <dbReference type="EMBL" id="KAG0727907.1"/>
    </source>
</evidence>
<organism evidence="2 3">
    <name type="scientific">Chionoecetes opilio</name>
    <name type="common">Atlantic snow crab</name>
    <name type="synonym">Cancer opilio</name>
    <dbReference type="NCBI Taxonomy" id="41210"/>
    <lineage>
        <taxon>Eukaryota</taxon>
        <taxon>Metazoa</taxon>
        <taxon>Ecdysozoa</taxon>
        <taxon>Arthropoda</taxon>
        <taxon>Crustacea</taxon>
        <taxon>Multicrustacea</taxon>
        <taxon>Malacostraca</taxon>
        <taxon>Eumalacostraca</taxon>
        <taxon>Eucarida</taxon>
        <taxon>Decapoda</taxon>
        <taxon>Pleocyemata</taxon>
        <taxon>Brachyura</taxon>
        <taxon>Eubrachyura</taxon>
        <taxon>Majoidea</taxon>
        <taxon>Majidae</taxon>
        <taxon>Chionoecetes</taxon>
    </lineage>
</organism>
<sequence>MPRCSGRGSFVKIGVLRIHPAGYVYTPHGPTGPDSCQESGSIPPAPSGSPRALKRGGASPALLRGSWGGLGRGTRARLGTQDVSYASRLLARYSRLDVRLEASCVARGPPHTDPYSAPPAALPGAPCHHAVMSPKKRVAGWCSAMTYEYFYYWSDETCGEAYSPLCVFTGPAATRQADAH</sequence>
<keyword evidence="3" id="KW-1185">Reference proteome</keyword>
<proteinExistence type="predicted"/>
<protein>
    <submittedName>
        <fullName evidence="2">Uncharacterized protein</fullName>
    </submittedName>
</protein>
<name>A0A8J5D3A2_CHIOP</name>
<feature type="region of interest" description="Disordered" evidence="1">
    <location>
        <begin position="29"/>
        <end position="56"/>
    </location>
</feature>